<dbReference type="AlphaFoldDB" id="D1AQN0"/>
<proteinExistence type="predicted"/>
<protein>
    <recommendedName>
        <fullName evidence="3">Glycosyl hydrolase-like 10 domain-containing protein</fullName>
    </recommendedName>
</protein>
<dbReference type="eggNOG" id="ENOG502ZBA5">
    <property type="taxonomic scope" value="Bacteria"/>
</dbReference>
<accession>D1AQN0</accession>
<evidence type="ECO:0008006" key="3">
    <source>
        <dbReference type="Google" id="ProtNLM"/>
    </source>
</evidence>
<reference evidence="1 2" key="2">
    <citation type="journal article" date="2010" name="Stand. Genomic Sci.">
        <title>Complete genome sequence of Sebaldella termitidis type strain (NCTC 11300).</title>
        <authorList>
            <person name="Harmon-Smith M."/>
            <person name="Celia L."/>
            <person name="Chertkov O."/>
            <person name="Lapidus A."/>
            <person name="Copeland A."/>
            <person name="Glavina Del Rio T."/>
            <person name="Nolan M."/>
            <person name="Lucas S."/>
            <person name="Tice H."/>
            <person name="Cheng J.F."/>
            <person name="Han C."/>
            <person name="Detter J.C."/>
            <person name="Bruce D."/>
            <person name="Goodwin L."/>
            <person name="Pitluck S."/>
            <person name="Pati A."/>
            <person name="Liolios K."/>
            <person name="Ivanova N."/>
            <person name="Mavromatis K."/>
            <person name="Mikhailova N."/>
            <person name="Chen A."/>
            <person name="Palaniappan K."/>
            <person name="Land M."/>
            <person name="Hauser L."/>
            <person name="Chang Y.J."/>
            <person name="Jeffries C.D."/>
            <person name="Brettin T."/>
            <person name="Goker M."/>
            <person name="Beck B."/>
            <person name="Bristow J."/>
            <person name="Eisen J.A."/>
            <person name="Markowitz V."/>
            <person name="Hugenholtz P."/>
            <person name="Kyrpides N.C."/>
            <person name="Klenk H.P."/>
            <person name="Chen F."/>
        </authorList>
    </citation>
    <scope>NUCLEOTIDE SEQUENCE [LARGE SCALE GENOMIC DNA]</scope>
    <source>
        <strain evidence="2">ATCC 33386 / NCTC 11300</strain>
    </source>
</reference>
<sequence>MKTYLQVFSGGFKNQIINLEELMEKIKFVAQKADVNGVIIGWALNKEFYAKLKKSLKKYNIELHFWLPVFSELDYFREFQDVINYRNENIKSTGFQEDENFNFYCPNDKNNIENIKSIFLEYLADYDIDGVFLDKIRYPSFSNNPESVFTCFCDTCKDKMKKSGINAAELQRKIEDIFSDSNSENKNPMGISDYKNFKFDFSDPIIDSFFKFKEESINDTLEELTDFFRSKNLKIGLDLFAPHIAYFTGQNIIKLSSMADFIKPMYYRATYAPAGIPFEIESYSKSFPNKDSENIKKEFFRFINESEEEISDRYMENELCQLKKEFDIKNICSGLEFNKIKDIALSDTDYLERSINSFYNSGTDGIVLSWDLMRMPLEHLDIYIKLWNENKL</sequence>
<reference evidence="2" key="1">
    <citation type="submission" date="2009-09" db="EMBL/GenBank/DDBJ databases">
        <title>The complete chromosome of Sebaldella termitidis ATCC 33386.</title>
        <authorList>
            <consortium name="US DOE Joint Genome Institute (JGI-PGF)"/>
            <person name="Lucas S."/>
            <person name="Copeland A."/>
            <person name="Lapidus A."/>
            <person name="Glavina del Rio T."/>
            <person name="Dalin E."/>
            <person name="Tice H."/>
            <person name="Bruce D."/>
            <person name="Goodwin L."/>
            <person name="Pitluck S."/>
            <person name="Kyrpides N."/>
            <person name="Mavromatis K."/>
            <person name="Ivanova N."/>
            <person name="Mikhailova N."/>
            <person name="Sims D."/>
            <person name="Meincke L."/>
            <person name="Brettin T."/>
            <person name="Detter J.C."/>
            <person name="Han C."/>
            <person name="Larimer F."/>
            <person name="Land M."/>
            <person name="Hauser L."/>
            <person name="Markowitz V."/>
            <person name="Cheng J.F."/>
            <person name="Hugenholtz P."/>
            <person name="Woyke T."/>
            <person name="Wu D."/>
            <person name="Eisen J.A."/>
        </authorList>
    </citation>
    <scope>NUCLEOTIDE SEQUENCE [LARGE SCALE GENOMIC DNA]</scope>
    <source>
        <strain evidence="2">ATCC 33386 / NCTC 11300</strain>
    </source>
</reference>
<organism evidence="1 2">
    <name type="scientific">Sebaldella termitidis (strain ATCC 33386 / NCTC 11300)</name>
    <dbReference type="NCBI Taxonomy" id="526218"/>
    <lineage>
        <taxon>Bacteria</taxon>
        <taxon>Fusobacteriati</taxon>
        <taxon>Fusobacteriota</taxon>
        <taxon>Fusobacteriia</taxon>
        <taxon>Fusobacteriales</taxon>
        <taxon>Leptotrichiaceae</taxon>
        <taxon>Sebaldella</taxon>
    </lineage>
</organism>
<keyword evidence="2" id="KW-1185">Reference proteome</keyword>
<evidence type="ECO:0000313" key="2">
    <source>
        <dbReference type="Proteomes" id="UP000000845"/>
    </source>
</evidence>
<name>D1AQN0_SEBTE</name>
<dbReference type="Proteomes" id="UP000000845">
    <property type="component" value="Chromosome"/>
</dbReference>
<gene>
    <name evidence="1" type="ordered locus">Sterm_3451</name>
</gene>
<dbReference type="KEGG" id="str:Sterm_3451"/>
<dbReference type="STRING" id="526218.Sterm_3451"/>
<dbReference type="EMBL" id="CP001739">
    <property type="protein sequence ID" value="ACZ10290.1"/>
    <property type="molecule type" value="Genomic_DNA"/>
</dbReference>
<dbReference type="RefSeq" id="WP_012862872.1">
    <property type="nucleotide sequence ID" value="NC_013517.1"/>
</dbReference>
<dbReference type="Gene3D" id="3.20.20.80">
    <property type="entry name" value="Glycosidases"/>
    <property type="match status" value="1"/>
</dbReference>
<evidence type="ECO:0000313" key="1">
    <source>
        <dbReference type="EMBL" id="ACZ10290.1"/>
    </source>
</evidence>
<dbReference type="HOGENOM" id="CLU_721127_0_0_0"/>